<dbReference type="EMBL" id="JABBWD010000007">
    <property type="protein sequence ID" value="KAG1780994.1"/>
    <property type="molecule type" value="Genomic_DNA"/>
</dbReference>
<dbReference type="Proteomes" id="UP000714275">
    <property type="component" value="Unassembled WGS sequence"/>
</dbReference>
<comment type="caution">
    <text evidence="2">The sequence shown here is derived from an EMBL/GenBank/DDBJ whole genome shotgun (WGS) entry which is preliminary data.</text>
</comment>
<accession>A0A9P7A1Z1</accession>
<dbReference type="InterPro" id="IPR003100">
    <property type="entry name" value="PAZ_dom"/>
</dbReference>
<dbReference type="InterPro" id="IPR036085">
    <property type="entry name" value="PAZ_dom_sf"/>
</dbReference>
<gene>
    <name evidence="2" type="ORF">EV702DRAFT_1193829</name>
</gene>
<dbReference type="Pfam" id="PF02170">
    <property type="entry name" value="PAZ"/>
    <property type="match status" value="1"/>
</dbReference>
<evidence type="ECO:0000313" key="3">
    <source>
        <dbReference type="Proteomes" id="UP000714275"/>
    </source>
</evidence>
<name>A0A9P7A1Z1_9AGAM</name>
<dbReference type="AlphaFoldDB" id="A0A9P7A1Z1"/>
<dbReference type="SUPFAM" id="SSF101690">
    <property type="entry name" value="PAZ domain"/>
    <property type="match status" value="1"/>
</dbReference>
<protein>
    <submittedName>
        <fullName evidence="2">PAZ domain-containing protein</fullName>
    </submittedName>
</protein>
<organism evidence="2 3">
    <name type="scientific">Suillus placidus</name>
    <dbReference type="NCBI Taxonomy" id="48579"/>
    <lineage>
        <taxon>Eukaryota</taxon>
        <taxon>Fungi</taxon>
        <taxon>Dikarya</taxon>
        <taxon>Basidiomycota</taxon>
        <taxon>Agaricomycotina</taxon>
        <taxon>Agaricomycetes</taxon>
        <taxon>Agaricomycetidae</taxon>
        <taxon>Boletales</taxon>
        <taxon>Suillineae</taxon>
        <taxon>Suillaceae</taxon>
        <taxon>Suillus</taxon>
    </lineage>
</organism>
<evidence type="ECO:0000313" key="2">
    <source>
        <dbReference type="EMBL" id="KAG1780994.1"/>
    </source>
</evidence>
<dbReference type="Gene3D" id="2.170.260.10">
    <property type="entry name" value="paz domain"/>
    <property type="match status" value="1"/>
</dbReference>
<reference evidence="2" key="1">
    <citation type="journal article" date="2020" name="New Phytol.">
        <title>Comparative genomics reveals dynamic genome evolution in host specialist ectomycorrhizal fungi.</title>
        <authorList>
            <person name="Lofgren L.A."/>
            <person name="Nguyen N.H."/>
            <person name="Vilgalys R."/>
            <person name="Ruytinx J."/>
            <person name="Liao H.L."/>
            <person name="Branco S."/>
            <person name="Kuo A."/>
            <person name="LaButti K."/>
            <person name="Lipzen A."/>
            <person name="Andreopoulos W."/>
            <person name="Pangilinan J."/>
            <person name="Riley R."/>
            <person name="Hundley H."/>
            <person name="Na H."/>
            <person name="Barry K."/>
            <person name="Grigoriev I.V."/>
            <person name="Stajich J.E."/>
            <person name="Kennedy P.G."/>
        </authorList>
    </citation>
    <scope>NUCLEOTIDE SEQUENCE</scope>
    <source>
        <strain evidence="2">DOB743</strain>
    </source>
</reference>
<dbReference type="GO" id="GO:0003723">
    <property type="term" value="F:RNA binding"/>
    <property type="evidence" value="ECO:0007669"/>
    <property type="project" value="InterPro"/>
</dbReference>
<sequence length="134" mass="15346">MFLCQIPTSCPPVPPRETRTIFNHQPQQFMQLKSFFKGVSVTLIHQLGLKKTRGLVPNAGNFEFENTTVKDYFKKARGRRIEYPNIIGIQVGSKDRDEVIPAEMCIIAPDQRYTRKLPPEFSLLNNELIPQCPA</sequence>
<evidence type="ECO:0000259" key="1">
    <source>
        <dbReference type="Pfam" id="PF02170"/>
    </source>
</evidence>
<proteinExistence type="predicted"/>
<keyword evidence="3" id="KW-1185">Reference proteome</keyword>
<feature type="domain" description="PAZ" evidence="1">
    <location>
        <begin position="61"/>
        <end position="117"/>
    </location>
</feature>
<dbReference type="OrthoDB" id="2696890at2759"/>